<reference evidence="1 2" key="1">
    <citation type="submission" date="2014-08" db="EMBL/GenBank/DDBJ databases">
        <title>Complete genome sequence of Corynebacterium frankenforstense ST18(T) (=DSM 45800(T)), isolated from raw cow milk.</title>
        <authorList>
            <person name="Ruckert C."/>
            <person name="Albersmeier A."/>
            <person name="Winkler A."/>
            <person name="Lipski A."/>
            <person name="Kalinowski J."/>
        </authorList>
    </citation>
    <scope>NUCLEOTIDE SEQUENCE [LARGE SCALE GENOMIC DNA]</scope>
    <source>
        <strain evidence="1 2">ST18</strain>
    </source>
</reference>
<dbReference type="Proteomes" id="UP000185434">
    <property type="component" value="Chromosome"/>
</dbReference>
<organism evidence="1 2">
    <name type="scientific">Corynebacterium frankenforstense DSM 45800</name>
    <dbReference type="NCBI Taxonomy" id="1437875"/>
    <lineage>
        <taxon>Bacteria</taxon>
        <taxon>Bacillati</taxon>
        <taxon>Actinomycetota</taxon>
        <taxon>Actinomycetes</taxon>
        <taxon>Mycobacteriales</taxon>
        <taxon>Corynebacteriaceae</taxon>
        <taxon>Corynebacterium</taxon>
    </lineage>
</organism>
<accession>A0A1L7CQ71</accession>
<dbReference type="EMBL" id="CP009247">
    <property type="protein sequence ID" value="APT87961.1"/>
    <property type="molecule type" value="Genomic_DNA"/>
</dbReference>
<gene>
    <name evidence="1" type="ORF">CFRA_00045</name>
</gene>
<name>A0A1L7CQ71_9CORY</name>
<dbReference type="AlphaFoldDB" id="A0A1L7CQ71"/>
<keyword evidence="2" id="KW-1185">Reference proteome</keyword>
<dbReference type="KEGG" id="cfk:CFRA_00045"/>
<evidence type="ECO:0000313" key="2">
    <source>
        <dbReference type="Proteomes" id="UP000185434"/>
    </source>
</evidence>
<sequence>MRGLSFGQVVLVADEVCAATGASVRDYPGLAALAGATAPRLAGVPVHADGDAQARAVAALTRRIAPLTPTRSANEVLAAVLVDVLAARNERPAG</sequence>
<proteinExistence type="predicted"/>
<protein>
    <submittedName>
        <fullName evidence="1">Uncharacterized protein</fullName>
    </submittedName>
</protein>
<evidence type="ECO:0000313" key="1">
    <source>
        <dbReference type="EMBL" id="APT87961.1"/>
    </source>
</evidence>